<evidence type="ECO:0000256" key="1">
    <source>
        <dbReference type="SAM" id="MobiDB-lite"/>
    </source>
</evidence>
<accession>A0ABZ0K0Z9</accession>
<evidence type="ECO:0000313" key="2">
    <source>
        <dbReference type="EMBL" id="WOT05456.1"/>
    </source>
</evidence>
<sequence>MIFLFGFNTAAADEGRLANQRHKDTKRSLTLEQAQLQKARDAMASTNERNKEILANSTAGDWEGEQREKAKLHFKARESRQEKYLREAKEAAAKDRKIPDSR</sequence>
<dbReference type="RefSeq" id="WP_310469713.1">
    <property type="nucleotide sequence ID" value="NZ_CP136522.1"/>
</dbReference>
<organism evidence="2 3">
    <name type="scientific">Shewanella youngdeokensis</name>
    <dbReference type="NCBI Taxonomy" id="2999068"/>
    <lineage>
        <taxon>Bacteria</taxon>
        <taxon>Pseudomonadati</taxon>
        <taxon>Pseudomonadota</taxon>
        <taxon>Gammaproteobacteria</taxon>
        <taxon>Alteromonadales</taxon>
        <taxon>Shewanellaceae</taxon>
        <taxon>Shewanella</taxon>
    </lineage>
</organism>
<gene>
    <name evidence="2" type="ORF">RGE70_01100</name>
</gene>
<proteinExistence type="predicted"/>
<feature type="region of interest" description="Disordered" evidence="1">
    <location>
        <begin position="43"/>
        <end position="102"/>
    </location>
</feature>
<dbReference type="EMBL" id="CP136522">
    <property type="protein sequence ID" value="WOT05456.1"/>
    <property type="molecule type" value="Genomic_DNA"/>
</dbReference>
<evidence type="ECO:0000313" key="3">
    <source>
        <dbReference type="Proteomes" id="UP001529491"/>
    </source>
</evidence>
<feature type="compositionally biased region" description="Basic and acidic residues" evidence="1">
    <location>
        <begin position="64"/>
        <end position="102"/>
    </location>
</feature>
<dbReference type="Proteomes" id="UP001529491">
    <property type="component" value="Chromosome"/>
</dbReference>
<keyword evidence="3" id="KW-1185">Reference proteome</keyword>
<reference evidence="2 3" key="1">
    <citation type="submission" date="2023-10" db="EMBL/GenBank/DDBJ databases">
        <title>Complete genome sequence of Shewanella sp. DAU334.</title>
        <authorList>
            <person name="Lee Y.-S."/>
            <person name="Jeong H.-R."/>
            <person name="Hwang E.-J."/>
            <person name="Choi Y.-L."/>
            <person name="Kim G.-D."/>
        </authorList>
    </citation>
    <scope>NUCLEOTIDE SEQUENCE [LARGE SCALE GENOMIC DNA]</scope>
    <source>
        <strain evidence="2 3">DAU334</strain>
    </source>
</reference>
<name>A0ABZ0K0Z9_9GAMM</name>
<protein>
    <submittedName>
        <fullName evidence="2">Uncharacterized protein</fullName>
    </submittedName>
</protein>